<dbReference type="RefSeq" id="WP_011509868.1">
    <property type="nucleotide sequence ID" value="NC_007964.1"/>
</dbReference>
<keyword evidence="4" id="KW-0067">ATP-binding</keyword>
<dbReference type="GO" id="GO:0004386">
    <property type="term" value="F:helicase activity"/>
    <property type="evidence" value="ECO:0007669"/>
    <property type="project" value="UniProtKB-KW"/>
</dbReference>
<dbReference type="Gene3D" id="3.40.50.300">
    <property type="entry name" value="P-loop containing nucleotide triphosphate hydrolases"/>
    <property type="match status" value="1"/>
</dbReference>
<dbReference type="STRING" id="323097.Nham_1352"/>
<dbReference type="PANTHER" id="PTHR45766:SF6">
    <property type="entry name" value="SWI_SNF-RELATED MATRIX-ASSOCIATED ACTIN-DEPENDENT REGULATOR OF CHROMATIN SUBFAMILY A-LIKE PROTEIN 1"/>
    <property type="match status" value="1"/>
</dbReference>
<dbReference type="NCBIfam" id="NF042964">
    <property type="entry name" value="phospholipD_antiphage"/>
    <property type="match status" value="1"/>
</dbReference>
<dbReference type="InterPro" id="IPR057342">
    <property type="entry name" value="DEXDc_RapA"/>
</dbReference>
<dbReference type="PANTHER" id="PTHR45766">
    <property type="entry name" value="DNA ANNEALING HELICASE AND ENDONUCLEASE ZRANB3 FAMILY MEMBER"/>
    <property type="match status" value="1"/>
</dbReference>
<accession>Q1QNM1</accession>
<keyword evidence="1" id="KW-0547">Nucleotide-binding</keyword>
<evidence type="ECO:0000259" key="5">
    <source>
        <dbReference type="PROSITE" id="PS51192"/>
    </source>
</evidence>
<dbReference type="KEGG" id="nha:Nham_1352"/>
<dbReference type="PROSITE" id="PS51194">
    <property type="entry name" value="HELICASE_CTER"/>
    <property type="match status" value="1"/>
</dbReference>
<dbReference type="HOGENOM" id="CLU_006296_0_0_5"/>
<sequence>MDVNPLGRSTSLVGGGNLQRFSSRLGRLSHVYLKDQLKGASEYRRIAGYFRSSIFDLINEEIEGIGKVRIVCNSDLDQLDIDAAQKAREQLLKEKWNDVDDAVESFFRRPRYQRLYEILTRGNVEIRVVSRKQAPFVHGKAGVIYRPDGTSSAFMGSLNETREGWSANYEFVWEDTSADGVAWVEDEFEYLWELGKPLPDAIIEEIGRSARRIEVQLADLKPSEVAPAALVEADIYRKGEELMPWQRAFVSLFLEHRETYGSVRLLLADEVGVGKTLSLAGAALVSALLGDGPVLILCPATLTTQWQIELKDRLNIPSAVWLSTEKAWRLDPDEIPMPSIGAAGVVKCPRQIAIVSTGLIFHNTEERKHLMSRSFGMVILDEAHRARGKEDPEEKERTANNLLSFMFEIAKRARHVLLGTATPIQTDVEDMWDLLKILGMGAEHVIGDAWSDWRSTEKAVPIITGKNKVTSEREAWPLFRNPLPAAAENDVIFGFVRDAIQLRPDRFVTQVSFSDINDAFCRDQFVDDVLTPKDDLGFFQRNNPVVRHVVLRKRSTLERMGLIPRIPVDIHPLPGSHMPPMFNGLGLGTSHAFDMAYEAADKFTKVLRKRKKSAGFMRSLMLQRLCSSYASGLATAEKLLAGRSLDDEELELELGDEGLTLIDEERRHLQTIIDVLSPHPTDPKFDAVLYFLEERRWLELGCIVFSQYFDTTKWVAEGLTGRLPREPVAVYAGAGKSGIYINGEWKSVEREQIKRAVKERTIRLIVATDAACEGLNLQTLGTLINVDLPWNPSRLEQRIGRIKRFGQRRDRVDMLNLLYHGSAQPTVDEKVYAKLSSRMKDRFDIFGTLPDVIDDDWIDDEERLEAELKNYTNRRARANAFDLRYAGDVVPKDERWELCEKVLARNDVKKRLSRGWGERDRADQSVPA</sequence>
<dbReference type="eggNOG" id="COG3886">
    <property type="taxonomic scope" value="Bacteria"/>
</dbReference>
<dbReference type="InterPro" id="IPR038718">
    <property type="entry name" value="SNF2-like_sf"/>
</dbReference>
<evidence type="ECO:0000256" key="3">
    <source>
        <dbReference type="ARBA" id="ARBA00022806"/>
    </source>
</evidence>
<dbReference type="SMART" id="SM00490">
    <property type="entry name" value="HELICc"/>
    <property type="match status" value="1"/>
</dbReference>
<proteinExistence type="predicted"/>
<keyword evidence="3 7" id="KW-0347">Helicase</keyword>
<evidence type="ECO:0000256" key="4">
    <source>
        <dbReference type="ARBA" id="ARBA00022840"/>
    </source>
</evidence>
<dbReference type="Pfam" id="PF00271">
    <property type="entry name" value="Helicase_C"/>
    <property type="match status" value="1"/>
</dbReference>
<dbReference type="InterPro" id="IPR001650">
    <property type="entry name" value="Helicase_C-like"/>
</dbReference>
<dbReference type="eggNOG" id="COG0553">
    <property type="taxonomic scope" value="Bacteria"/>
</dbReference>
<keyword evidence="2" id="KW-0378">Hydrolase</keyword>
<organism evidence="7 8">
    <name type="scientific">Nitrobacter hamburgensis (strain DSM 10229 / NCIMB 13809 / X14)</name>
    <dbReference type="NCBI Taxonomy" id="323097"/>
    <lineage>
        <taxon>Bacteria</taxon>
        <taxon>Pseudomonadati</taxon>
        <taxon>Pseudomonadota</taxon>
        <taxon>Alphaproteobacteria</taxon>
        <taxon>Hyphomicrobiales</taxon>
        <taxon>Nitrobacteraceae</taxon>
        <taxon>Nitrobacter</taxon>
    </lineage>
</organism>
<dbReference type="Gene3D" id="3.40.50.10810">
    <property type="entry name" value="Tandem AAA-ATPase domain"/>
    <property type="match status" value="1"/>
</dbReference>
<dbReference type="SUPFAM" id="SSF52540">
    <property type="entry name" value="P-loop containing nucleoside triphosphate hydrolases"/>
    <property type="match status" value="2"/>
</dbReference>
<dbReference type="EMBL" id="CP000319">
    <property type="protein sequence ID" value="ABE62176.1"/>
    <property type="molecule type" value="Genomic_DNA"/>
</dbReference>
<dbReference type="SMART" id="SM00487">
    <property type="entry name" value="DEXDc"/>
    <property type="match status" value="1"/>
</dbReference>
<gene>
    <name evidence="7" type="ordered locus">Nham_1352</name>
</gene>
<keyword evidence="8" id="KW-1185">Reference proteome</keyword>
<dbReference type="GO" id="GO:0016787">
    <property type="term" value="F:hydrolase activity"/>
    <property type="evidence" value="ECO:0007669"/>
    <property type="project" value="UniProtKB-KW"/>
</dbReference>
<dbReference type="SUPFAM" id="SSF56024">
    <property type="entry name" value="Phospholipase D/nuclease"/>
    <property type="match status" value="1"/>
</dbReference>
<dbReference type="Pfam" id="PF13091">
    <property type="entry name" value="PLDc_2"/>
    <property type="match status" value="1"/>
</dbReference>
<dbReference type="PROSITE" id="PS51192">
    <property type="entry name" value="HELICASE_ATP_BIND_1"/>
    <property type="match status" value="1"/>
</dbReference>
<dbReference type="InterPro" id="IPR000330">
    <property type="entry name" value="SNF2_N"/>
</dbReference>
<evidence type="ECO:0000313" key="7">
    <source>
        <dbReference type="EMBL" id="ABE62176.1"/>
    </source>
</evidence>
<dbReference type="InterPro" id="IPR014001">
    <property type="entry name" value="Helicase_ATP-bd"/>
</dbReference>
<name>Q1QNM1_NITHX</name>
<dbReference type="InterPro" id="IPR049952">
    <property type="entry name" value="PhospholipD-like_anti-phage"/>
</dbReference>
<dbReference type="Gene3D" id="3.30.870.10">
    <property type="entry name" value="Endonuclease Chain A"/>
    <property type="match status" value="1"/>
</dbReference>
<evidence type="ECO:0000256" key="2">
    <source>
        <dbReference type="ARBA" id="ARBA00022801"/>
    </source>
</evidence>
<feature type="domain" description="Helicase C-terminal" evidence="6">
    <location>
        <begin position="684"/>
        <end position="872"/>
    </location>
</feature>
<evidence type="ECO:0000256" key="1">
    <source>
        <dbReference type="ARBA" id="ARBA00022741"/>
    </source>
</evidence>
<feature type="domain" description="Helicase ATP-binding" evidence="5">
    <location>
        <begin position="256"/>
        <end position="441"/>
    </location>
</feature>
<dbReference type="AlphaFoldDB" id="Q1QNM1"/>
<dbReference type="InterPro" id="IPR025202">
    <property type="entry name" value="PLD-like_dom"/>
</dbReference>
<dbReference type="InterPro" id="IPR027417">
    <property type="entry name" value="P-loop_NTPase"/>
</dbReference>
<dbReference type="CDD" id="cd18793">
    <property type="entry name" value="SF2_C_SNF"/>
    <property type="match status" value="1"/>
</dbReference>
<evidence type="ECO:0000313" key="8">
    <source>
        <dbReference type="Proteomes" id="UP000001953"/>
    </source>
</evidence>
<dbReference type="Proteomes" id="UP000001953">
    <property type="component" value="Chromosome"/>
</dbReference>
<evidence type="ECO:0000259" key="6">
    <source>
        <dbReference type="PROSITE" id="PS51194"/>
    </source>
</evidence>
<dbReference type="InterPro" id="IPR049730">
    <property type="entry name" value="SNF2/RAD54-like_C"/>
</dbReference>
<protein>
    <submittedName>
        <fullName evidence="7">Helicase-like protein</fullName>
    </submittedName>
</protein>
<dbReference type="Pfam" id="PF00176">
    <property type="entry name" value="SNF2-rel_dom"/>
    <property type="match status" value="1"/>
</dbReference>
<dbReference type="CDD" id="cd09179">
    <property type="entry name" value="PLDc_N_DEXD_a"/>
    <property type="match status" value="1"/>
</dbReference>
<reference evidence="7 8" key="1">
    <citation type="submission" date="2006-03" db="EMBL/GenBank/DDBJ databases">
        <title>Complete sequence of chromosome of Nitrobacter hamburgensis X14.</title>
        <authorList>
            <consortium name="US DOE Joint Genome Institute"/>
            <person name="Copeland A."/>
            <person name="Lucas S."/>
            <person name="Lapidus A."/>
            <person name="Barry K."/>
            <person name="Detter J.C."/>
            <person name="Glavina del Rio T."/>
            <person name="Hammon N."/>
            <person name="Israni S."/>
            <person name="Dalin E."/>
            <person name="Tice H."/>
            <person name="Pitluck S."/>
            <person name="Chain P."/>
            <person name="Malfatti S."/>
            <person name="Shin M."/>
            <person name="Vergez L."/>
            <person name="Schmutz J."/>
            <person name="Larimer F."/>
            <person name="Land M."/>
            <person name="Hauser L."/>
            <person name="Kyrpides N."/>
            <person name="Ivanova N."/>
            <person name="Ward B."/>
            <person name="Arp D."/>
            <person name="Klotz M."/>
            <person name="Stein L."/>
            <person name="O'Mullan G."/>
            <person name="Starkenburg S."/>
            <person name="Sayavedra L."/>
            <person name="Poret-Peterson A.T."/>
            <person name="Gentry M.E."/>
            <person name="Bruce D."/>
            <person name="Richardson P."/>
        </authorList>
    </citation>
    <scope>NUCLEOTIDE SEQUENCE [LARGE SCALE GENOMIC DNA]</scope>
    <source>
        <strain evidence="8">DSM 10229 / NCIMB 13809 / X14</strain>
    </source>
</reference>
<dbReference type="OrthoDB" id="9814088at2"/>
<dbReference type="CDD" id="cd18011">
    <property type="entry name" value="DEXDc_RapA"/>
    <property type="match status" value="1"/>
</dbReference>
<dbReference type="GO" id="GO:0005524">
    <property type="term" value="F:ATP binding"/>
    <property type="evidence" value="ECO:0007669"/>
    <property type="project" value="UniProtKB-KW"/>
</dbReference>